<dbReference type="InterPro" id="IPR050519">
    <property type="entry name" value="Glycosyltransf_28_UgtP"/>
</dbReference>
<dbReference type="AlphaFoldDB" id="B1Y4F6"/>
<dbReference type="PANTHER" id="PTHR43025">
    <property type="entry name" value="MONOGALACTOSYLDIACYLGLYCEROL SYNTHASE"/>
    <property type="match status" value="1"/>
</dbReference>
<dbReference type="HOGENOM" id="CLU_672031_0_0_4"/>
<dbReference type="STRING" id="395495.Lcho_3603"/>
<protein>
    <submittedName>
        <fullName evidence="1">Uncharacterized protein</fullName>
    </submittedName>
</protein>
<gene>
    <name evidence="1" type="ordered locus">Lcho_3603</name>
</gene>
<organism evidence="1 2">
    <name type="scientific">Leptothrix cholodnii (strain ATCC 51168 / LMG 8142 / SP-6)</name>
    <name type="common">Leptothrix discophora (strain SP-6)</name>
    <dbReference type="NCBI Taxonomy" id="395495"/>
    <lineage>
        <taxon>Bacteria</taxon>
        <taxon>Pseudomonadati</taxon>
        <taxon>Pseudomonadota</taxon>
        <taxon>Betaproteobacteria</taxon>
        <taxon>Burkholderiales</taxon>
        <taxon>Sphaerotilaceae</taxon>
        <taxon>Leptothrix</taxon>
    </lineage>
</organism>
<dbReference type="SUPFAM" id="SSF53756">
    <property type="entry name" value="UDP-Glycosyltransferase/glycogen phosphorylase"/>
    <property type="match status" value="1"/>
</dbReference>
<sequence length="395" mass="43137">MKHIDLVYFNYGGGHRAAALALQGVIRTTRPDWRVRLVDLVEVLDPKGAFRKLTGLAPEDLYNKRLARGWTLGLTQELKLVQGLIRLGHTTLVRRLAQHWLASEPDLVVSLVPNFNRALCESVAGSLPGVPFVTVLTDMADHPPNFWIEPGQDQHLVCGTPHAVAQARAAGYAQRQISLTSGMILRPAFYETPRIDRAAERSALGLDPARPTGIVMFGGQGSTQMVTIARALADRQLILMCGHNEALIRKLKALQPAMPHAVVGFTPDVCRYMQLGDYFIGKPGPGSLSEAVQMKLPVITFDNAWTMPQERYNAQWVREQGVGLVLKSVRAIGPGVTEMIERLPALRARVCTIDNRAVFEVPQILAMLIARSAQDQPALCSGVPGGSSGLLPCRA</sequence>
<dbReference type="Gene3D" id="3.40.50.2000">
    <property type="entry name" value="Glycogen Phosphorylase B"/>
    <property type="match status" value="1"/>
</dbReference>
<evidence type="ECO:0000313" key="2">
    <source>
        <dbReference type="Proteomes" id="UP000001693"/>
    </source>
</evidence>
<dbReference type="KEGG" id="lch:Lcho_3603"/>
<name>B1Y4F6_LEPCP</name>
<dbReference type="PANTHER" id="PTHR43025:SF3">
    <property type="entry name" value="MONOGALACTOSYLDIACYLGLYCEROL SYNTHASE 1, CHLOROPLASTIC"/>
    <property type="match status" value="1"/>
</dbReference>
<dbReference type="eggNOG" id="COG0707">
    <property type="taxonomic scope" value="Bacteria"/>
</dbReference>
<dbReference type="OrthoDB" id="9815663at2"/>
<dbReference type="RefSeq" id="WP_012348604.1">
    <property type="nucleotide sequence ID" value="NC_010524.1"/>
</dbReference>
<evidence type="ECO:0000313" key="1">
    <source>
        <dbReference type="EMBL" id="ACB35857.1"/>
    </source>
</evidence>
<accession>B1Y4F6</accession>
<proteinExistence type="predicted"/>
<keyword evidence="2" id="KW-1185">Reference proteome</keyword>
<dbReference type="EMBL" id="CP001013">
    <property type="protein sequence ID" value="ACB35857.1"/>
    <property type="molecule type" value="Genomic_DNA"/>
</dbReference>
<reference evidence="1 2" key="1">
    <citation type="submission" date="2008-03" db="EMBL/GenBank/DDBJ databases">
        <title>Complete sequence of Leptothrix cholodnii SP-6.</title>
        <authorList>
            <consortium name="US DOE Joint Genome Institute"/>
            <person name="Copeland A."/>
            <person name="Lucas S."/>
            <person name="Lapidus A."/>
            <person name="Glavina del Rio T."/>
            <person name="Dalin E."/>
            <person name="Tice H."/>
            <person name="Bruce D."/>
            <person name="Goodwin L."/>
            <person name="Pitluck S."/>
            <person name="Chertkov O."/>
            <person name="Brettin T."/>
            <person name="Detter J.C."/>
            <person name="Han C."/>
            <person name="Kuske C.R."/>
            <person name="Schmutz J."/>
            <person name="Larimer F."/>
            <person name="Land M."/>
            <person name="Hauser L."/>
            <person name="Kyrpides N."/>
            <person name="Lykidis A."/>
            <person name="Emerson D."/>
            <person name="Richardson P."/>
        </authorList>
    </citation>
    <scope>NUCLEOTIDE SEQUENCE [LARGE SCALE GENOMIC DNA]</scope>
    <source>
        <strain evidence="2">ATCC 51168 / LMG 8142 / SP-6</strain>
    </source>
</reference>
<dbReference type="CAZy" id="GT28">
    <property type="family name" value="Glycosyltransferase Family 28"/>
</dbReference>
<dbReference type="Proteomes" id="UP000001693">
    <property type="component" value="Chromosome"/>
</dbReference>